<proteinExistence type="predicted"/>
<dbReference type="Proteomes" id="UP000045175">
    <property type="component" value="Unassembled WGS sequence"/>
</dbReference>
<dbReference type="SUPFAM" id="SSF52467">
    <property type="entry name" value="DHS-like NAD/FAD-binding domain"/>
    <property type="match status" value="1"/>
</dbReference>
<evidence type="ECO:0000313" key="2">
    <source>
        <dbReference type="EMBL" id="CRF43417.1"/>
    </source>
</evidence>
<dbReference type="Gene3D" id="3.40.50.1220">
    <property type="entry name" value="TPP-binding domain"/>
    <property type="match status" value="1"/>
</dbReference>
<dbReference type="Proteomes" id="UP000038622">
    <property type="component" value="Unassembled WGS sequence"/>
</dbReference>
<dbReference type="EMBL" id="CDMH01000068">
    <property type="protein sequence ID" value="CRF43417.1"/>
    <property type="molecule type" value="Genomic_DNA"/>
</dbReference>
<protein>
    <submittedName>
        <fullName evidence="1">Uncharacterized protein</fullName>
    </submittedName>
</protein>
<accession>A0A0K2X6W2</accession>
<gene>
    <name evidence="1" type="ORF">HAL011_02010</name>
    <name evidence="2" type="ORF">HAL013_16540</name>
    <name evidence="3" type="ORF">HAL09_05340</name>
</gene>
<evidence type="ECO:0000313" key="3">
    <source>
        <dbReference type="EMBL" id="CRF43970.1"/>
    </source>
</evidence>
<dbReference type="Proteomes" id="UP000041394">
    <property type="component" value="Unassembled WGS sequence"/>
</dbReference>
<evidence type="ECO:0000313" key="6">
    <source>
        <dbReference type="Proteomes" id="UP000045175"/>
    </source>
</evidence>
<dbReference type="EMBL" id="CDMN01000021">
    <property type="protein sequence ID" value="CRF43970.1"/>
    <property type="molecule type" value="Genomic_DNA"/>
</dbReference>
<dbReference type="EMBL" id="CDML01000006">
    <property type="protein sequence ID" value="CRF40444.1"/>
    <property type="molecule type" value="Genomic_DNA"/>
</dbReference>
<name>A0A0K2X6W2_9HELI</name>
<reference evidence="5 6" key="3">
    <citation type="submission" date="2014-12" db="EMBL/GenBank/DDBJ databases">
        <authorList>
            <person name="Jaenicke S."/>
        </authorList>
    </citation>
    <scope>NUCLEOTIDE SEQUENCE [LARGE SCALE GENOMIC DNA]</scope>
</reference>
<dbReference type="InterPro" id="IPR029035">
    <property type="entry name" value="DHS-like_NAD/FAD-binding_dom"/>
</dbReference>
<organism evidence="1 4">
    <name type="scientific">Helicobacter ailurogastricus</name>
    <dbReference type="NCBI Taxonomy" id="1578720"/>
    <lineage>
        <taxon>Bacteria</taxon>
        <taxon>Pseudomonadati</taxon>
        <taxon>Campylobacterota</taxon>
        <taxon>Epsilonproteobacteria</taxon>
        <taxon>Campylobacterales</taxon>
        <taxon>Helicobacteraceae</taxon>
        <taxon>Helicobacter</taxon>
    </lineage>
</organism>
<dbReference type="AlphaFoldDB" id="A0A0K2X6W2"/>
<evidence type="ECO:0000313" key="5">
    <source>
        <dbReference type="Proteomes" id="UP000041394"/>
    </source>
</evidence>
<reference evidence="1" key="1">
    <citation type="submission" date="2014-12" db="EMBL/GenBank/DDBJ databases">
        <title>Whole genome sequences of four Staphylococcus schleiferi canine isolates.</title>
        <authorList>
            <person name="Misic A.M."/>
            <person name="Cain C."/>
            <person name="Morris D.O."/>
            <person name="Rankin S."/>
            <person name="Beiting D."/>
        </authorList>
    </citation>
    <scope>NUCLEOTIDE SEQUENCE</scope>
    <source>
        <strain evidence="1">ASB11</strain>
        <strain evidence="2">ASB13</strain>
        <strain evidence="3">ASB9</strain>
    </source>
</reference>
<sequence>MRWEGWMTDNEYRSFIETSLENIRKAHNENYLSIFAGAGISTSAGLPSWDELMDILKKELYGSTKNYGDCSVLAEKLFNQFGLPSLENLVDFIKEVEKEIYDEIKKNGNYLILAEKFFNQFGKNFYYQTLKDKLKMPASSDTKLDNWHLEIVKLRVKNIITTNWDDLFEQTITKEGLAFDIIKKDADIGDSKGFPKLVKMHGSLEEKNIVFRDKDYLEYSQNFPLIENYVKGIFSTDVVVLIGYSLNDQNVRQIISWVNSCSDNVKPIYFIKTNDPFERIEFEFYKNKNIHILYLYELFNDKLDKDPERKRKERKRELDDFFKKIRRKEEHAKTLILDDEEIRYIDDILISFNFNKLEEKINDLKISKNITLKGKLLGYFLLFENRADDRGMPEFYPLYREMSKEAYINREFEIWFVSEFNKNWGFYSAESEHDEQDQDEWEEKFFRLPSSIKDKLKHFLLLENHFDGQLIDIYHSLMQALTSRSYWEHGGFSYDHGANLKNALQNLEEFDWIRIGNCLTIPRYDKHRAIYTRALECFWCEISISVLSAKNAKKETPLLLVDKKVFSYSVRYFQTKELEEIFQRYFADLTLRIKVNEEFLGEIFTNICSKFKQYGAFTTRSSRWFDNFLFLASHCLLKQSTFERIVEEVNHKIQERVTSLDQYGQLKKFILEQSKNDALSLQHCSDLVRSYLSLFVESKAGGYEIEARSIFSKIVEKIKIVGEEYKNLITGFLEKVHQYILVTDSSNFSFADLLASNPDLQEDLKAIINSDEVQYKKTFLPFIKVLYRSSDENLKKAIKEKLQYILDHKDNYAQTNASAKYCQWLKEFIEGLSR</sequence>
<dbReference type="STRING" id="1578720.HAL011_02010"/>
<keyword evidence="4" id="KW-1185">Reference proteome</keyword>
<evidence type="ECO:0000313" key="1">
    <source>
        <dbReference type="EMBL" id="CRF40444.1"/>
    </source>
</evidence>
<dbReference type="Pfam" id="PF13289">
    <property type="entry name" value="SIR2_2"/>
    <property type="match status" value="1"/>
</dbReference>
<reference evidence="4" key="2">
    <citation type="submission" date="2014-12" db="EMBL/GenBank/DDBJ databases">
        <authorList>
            <person name="Smet A."/>
        </authorList>
    </citation>
    <scope>NUCLEOTIDE SEQUENCE [LARGE SCALE GENOMIC DNA]</scope>
</reference>
<evidence type="ECO:0000313" key="4">
    <source>
        <dbReference type="Proteomes" id="UP000038622"/>
    </source>
</evidence>